<feature type="transmembrane region" description="Helical" evidence="1">
    <location>
        <begin position="157"/>
        <end position="177"/>
    </location>
</feature>
<feature type="transmembrane region" description="Helical" evidence="1">
    <location>
        <begin position="76"/>
        <end position="96"/>
    </location>
</feature>
<evidence type="ECO:0000313" key="3">
    <source>
        <dbReference type="EMBL" id="EOI58251.1"/>
    </source>
</evidence>
<dbReference type="Pfam" id="PF14501">
    <property type="entry name" value="HATPase_c_5"/>
    <property type="match status" value="1"/>
</dbReference>
<dbReference type="Gene3D" id="3.30.565.10">
    <property type="entry name" value="Histidine kinase-like ATPase, C-terminal domain"/>
    <property type="match status" value="1"/>
</dbReference>
<dbReference type="HOGENOM" id="CLU_051320_0_0_9"/>
<dbReference type="PATRIC" id="fig|1158614.3.peg.316"/>
<dbReference type="InterPro" id="IPR032834">
    <property type="entry name" value="NatK-like_C"/>
</dbReference>
<proteinExistence type="predicted"/>
<dbReference type="eggNOG" id="COG3290">
    <property type="taxonomic scope" value="Bacteria"/>
</dbReference>
<dbReference type="GO" id="GO:0042802">
    <property type="term" value="F:identical protein binding"/>
    <property type="evidence" value="ECO:0007669"/>
    <property type="project" value="TreeGrafter"/>
</dbReference>
<reference evidence="3 5" key="1">
    <citation type="submission" date="2013-02" db="EMBL/GenBank/DDBJ databases">
        <title>The Genome Sequence of Enterococcus gilvus ATCC BAA-350.</title>
        <authorList>
            <consortium name="The Broad Institute Genome Sequencing Platform"/>
            <consortium name="The Broad Institute Genome Sequencing Center for Infectious Disease"/>
            <person name="Earl A.M."/>
            <person name="Gilmore M.S."/>
            <person name="Lebreton F."/>
            <person name="Walker B."/>
            <person name="Young S.K."/>
            <person name="Zeng Q."/>
            <person name="Gargeya S."/>
            <person name="Fitzgerald M."/>
            <person name="Haas B."/>
            <person name="Abouelleil A."/>
            <person name="Alvarado L."/>
            <person name="Arachchi H.M."/>
            <person name="Berlin A.M."/>
            <person name="Chapman S.B."/>
            <person name="Dewar J."/>
            <person name="Goldberg J."/>
            <person name="Griggs A."/>
            <person name="Gujja S."/>
            <person name="Hansen M."/>
            <person name="Howarth C."/>
            <person name="Imamovic A."/>
            <person name="Larimer J."/>
            <person name="McCowan C."/>
            <person name="Murphy C."/>
            <person name="Neiman D."/>
            <person name="Pearson M."/>
            <person name="Priest M."/>
            <person name="Roberts A."/>
            <person name="Saif S."/>
            <person name="Shea T."/>
            <person name="Sisk P."/>
            <person name="Sykes S."/>
            <person name="Wortman J."/>
            <person name="Nusbaum C."/>
            <person name="Birren B."/>
        </authorList>
    </citation>
    <scope>NUCLEOTIDE SEQUENCE [LARGE SCALE GENOMIC DNA]</scope>
    <source>
        <strain evidence="3 5">ATCC BAA-350</strain>
    </source>
</reference>
<comment type="caution">
    <text evidence="3">The sequence shown here is derived from an EMBL/GenBank/DDBJ whole genome shotgun (WGS) entry which is preliminary data.</text>
</comment>
<keyword evidence="1" id="KW-1133">Transmembrane helix</keyword>
<dbReference type="PANTHER" id="PTHR40448:SF1">
    <property type="entry name" value="TWO-COMPONENT SENSOR HISTIDINE KINASE"/>
    <property type="match status" value="1"/>
</dbReference>
<keyword evidence="1" id="KW-0812">Transmembrane</keyword>
<evidence type="ECO:0000313" key="4">
    <source>
        <dbReference type="EMBL" id="EOW78987.1"/>
    </source>
</evidence>
<evidence type="ECO:0000313" key="6">
    <source>
        <dbReference type="Proteomes" id="UP000014160"/>
    </source>
</evidence>
<dbReference type="InterPro" id="IPR036890">
    <property type="entry name" value="HATPase_C_sf"/>
</dbReference>
<feature type="transmembrane region" description="Helical" evidence="1">
    <location>
        <begin position="7"/>
        <end position="27"/>
    </location>
</feature>
<dbReference type="PANTHER" id="PTHR40448">
    <property type="entry name" value="TWO-COMPONENT SENSOR HISTIDINE KINASE"/>
    <property type="match status" value="1"/>
</dbReference>
<reference evidence="4 6" key="2">
    <citation type="submission" date="2013-03" db="EMBL/GenBank/DDBJ databases">
        <title>The Genome Sequence of Enterococcus gilvus ATCC BAA-350 (PacBio/Illumina hybrid assembly).</title>
        <authorList>
            <consortium name="The Broad Institute Genomics Platform"/>
            <consortium name="The Broad Institute Genome Sequencing Center for Infectious Disease"/>
            <person name="Earl A."/>
            <person name="Russ C."/>
            <person name="Gilmore M."/>
            <person name="Surin D."/>
            <person name="Walker B."/>
            <person name="Young S."/>
            <person name="Zeng Q."/>
            <person name="Gargeya S."/>
            <person name="Fitzgerald M."/>
            <person name="Haas B."/>
            <person name="Abouelleil A."/>
            <person name="Allen A.W."/>
            <person name="Alvarado L."/>
            <person name="Arachchi H.M."/>
            <person name="Berlin A.M."/>
            <person name="Chapman S.B."/>
            <person name="Gainer-Dewar J."/>
            <person name="Goldberg J."/>
            <person name="Griggs A."/>
            <person name="Gujja S."/>
            <person name="Hansen M."/>
            <person name="Howarth C."/>
            <person name="Imamovic A."/>
            <person name="Ireland A."/>
            <person name="Larimer J."/>
            <person name="McCowan C."/>
            <person name="Murphy C."/>
            <person name="Pearson M."/>
            <person name="Poon T.W."/>
            <person name="Priest M."/>
            <person name="Roberts A."/>
            <person name="Saif S."/>
            <person name="Shea T."/>
            <person name="Sisk P."/>
            <person name="Sykes S."/>
            <person name="Wortman J."/>
            <person name="Nusbaum C."/>
            <person name="Birren B."/>
        </authorList>
    </citation>
    <scope>NUCLEOTIDE SEQUENCE [LARGE SCALE GENOMIC DNA]</scope>
    <source>
        <strain evidence="4 6">ATCC BAA-350</strain>
    </source>
</reference>
<dbReference type="Proteomes" id="UP000014160">
    <property type="component" value="Unassembled WGS sequence"/>
</dbReference>
<evidence type="ECO:0000256" key="1">
    <source>
        <dbReference type="SAM" id="Phobius"/>
    </source>
</evidence>
<evidence type="ECO:0000313" key="5">
    <source>
        <dbReference type="Proteomes" id="UP000013750"/>
    </source>
</evidence>
<accession>R2VKR1</accession>
<dbReference type="AlphaFoldDB" id="R2VKR1"/>
<dbReference type="Proteomes" id="UP000013750">
    <property type="component" value="Unassembled WGS sequence"/>
</dbReference>
<keyword evidence="1" id="KW-0472">Membrane</keyword>
<dbReference type="OrthoDB" id="1652078at2"/>
<protein>
    <recommendedName>
        <fullName evidence="2">Sensor histidine kinase NatK-like C-terminal domain-containing protein</fullName>
    </recommendedName>
</protein>
<evidence type="ECO:0000259" key="2">
    <source>
        <dbReference type="Pfam" id="PF14501"/>
    </source>
</evidence>
<keyword evidence="6" id="KW-1185">Reference proteome</keyword>
<feature type="transmembrane region" description="Helical" evidence="1">
    <location>
        <begin position="116"/>
        <end position="136"/>
    </location>
</feature>
<feature type="transmembrane region" description="Helical" evidence="1">
    <location>
        <begin position="33"/>
        <end position="55"/>
    </location>
</feature>
<dbReference type="EMBL" id="AJDQ01000003">
    <property type="protein sequence ID" value="EOI58251.1"/>
    <property type="molecule type" value="Genomic_DNA"/>
</dbReference>
<dbReference type="EMBL" id="ASWH01000002">
    <property type="protein sequence ID" value="EOW78987.1"/>
    <property type="molecule type" value="Genomic_DNA"/>
</dbReference>
<feature type="transmembrane region" description="Helical" evidence="1">
    <location>
        <begin position="183"/>
        <end position="204"/>
    </location>
</feature>
<name>R2VKR1_9ENTE</name>
<feature type="domain" description="Sensor histidine kinase NatK-like C-terminal" evidence="2">
    <location>
        <begin position="323"/>
        <end position="421"/>
    </location>
</feature>
<organism evidence="3 5">
    <name type="scientific">Enterococcus gilvus ATCC BAA-350</name>
    <dbReference type="NCBI Taxonomy" id="1158614"/>
    <lineage>
        <taxon>Bacteria</taxon>
        <taxon>Bacillati</taxon>
        <taxon>Bacillota</taxon>
        <taxon>Bacilli</taxon>
        <taxon>Lactobacillales</taxon>
        <taxon>Enterococcaceae</taxon>
        <taxon>Enterococcus</taxon>
    </lineage>
</organism>
<sequence>MAPYFQAGLLSCNLLVSLIIWQRIKLFNRRNTIILAGILLICYLIGVTNHVLFINDFLYPFMVIQFVMMVRRVNNWLLPALFFTIQLCLTMVVWIITFDLPRMLTDAFFKNVNQPLVILLLFLSQNTLILVVYWFLKKMNDRTHFWNFLYERPKKNRLLSIVILFIILSLAVIHGHFAWTQNWLFGMYTAFILGSVCLLLALVVHNSIENQKKLNELRTLTEIYSVEVSKNELTSEFQHDFKALLISLNSCLKENAIDDAKRLLSQVIVDSKEIFQTNSYAGINRLNNVPLQGLLLNFLKDCEESGISTEVTLVPVPIALQVEVIDLVRGLSILLNNAYENTVILPPYLHRLTIVMKDSGEGQLSIIITNPIEKKIEIEQILKKGYSTKEGHKGIGLNYLKRITSDDSHLHLYLRQTKRAFFAELIVDYIKNREPTS</sequence>
<dbReference type="RefSeq" id="WP_010778774.1">
    <property type="nucleotide sequence ID" value="NZ_ASWH01000002.1"/>
</dbReference>
<gene>
    <name evidence="4" type="ORF">I592_03125</name>
    <name evidence="3" type="ORF">UKC_00323</name>
</gene>